<feature type="transmembrane region" description="Helical" evidence="10">
    <location>
        <begin position="54"/>
        <end position="71"/>
    </location>
</feature>
<dbReference type="PANTHER" id="PTHR10110:SF86">
    <property type="entry name" value="SODIUM_HYDROGEN EXCHANGER 7"/>
    <property type="match status" value="1"/>
</dbReference>
<dbReference type="GO" id="GO:0005886">
    <property type="term" value="C:plasma membrane"/>
    <property type="evidence" value="ECO:0007669"/>
    <property type="project" value="UniProtKB-SubCell"/>
</dbReference>
<feature type="transmembrane region" description="Helical" evidence="10">
    <location>
        <begin position="208"/>
        <end position="228"/>
    </location>
</feature>
<name>A0A841BWZ3_9ACTN</name>
<keyword evidence="13" id="KW-1185">Reference proteome</keyword>
<feature type="transmembrane region" description="Helical" evidence="10">
    <location>
        <begin position="338"/>
        <end position="361"/>
    </location>
</feature>
<keyword evidence="8 10" id="KW-0472">Membrane</keyword>
<dbReference type="AlphaFoldDB" id="A0A841BWZ3"/>
<evidence type="ECO:0000256" key="6">
    <source>
        <dbReference type="ARBA" id="ARBA00023053"/>
    </source>
</evidence>
<dbReference type="Proteomes" id="UP000587527">
    <property type="component" value="Unassembled WGS sequence"/>
</dbReference>
<evidence type="ECO:0000256" key="7">
    <source>
        <dbReference type="ARBA" id="ARBA00023065"/>
    </source>
</evidence>
<keyword evidence="4 10" id="KW-0812">Transmembrane</keyword>
<evidence type="ECO:0000256" key="10">
    <source>
        <dbReference type="SAM" id="Phobius"/>
    </source>
</evidence>
<dbReference type="EMBL" id="JACHMN010000002">
    <property type="protein sequence ID" value="MBB5871250.1"/>
    <property type="molecule type" value="Genomic_DNA"/>
</dbReference>
<evidence type="ECO:0000256" key="9">
    <source>
        <dbReference type="ARBA" id="ARBA00023201"/>
    </source>
</evidence>
<feature type="transmembrane region" description="Helical" evidence="10">
    <location>
        <begin position="266"/>
        <end position="284"/>
    </location>
</feature>
<evidence type="ECO:0000256" key="5">
    <source>
        <dbReference type="ARBA" id="ARBA00022989"/>
    </source>
</evidence>
<dbReference type="Gene3D" id="6.10.140.1330">
    <property type="match status" value="1"/>
</dbReference>
<dbReference type="GO" id="GO:0015386">
    <property type="term" value="F:potassium:proton antiporter activity"/>
    <property type="evidence" value="ECO:0007669"/>
    <property type="project" value="TreeGrafter"/>
</dbReference>
<evidence type="ECO:0000313" key="12">
    <source>
        <dbReference type="EMBL" id="MBB5871250.1"/>
    </source>
</evidence>
<comment type="subcellular location">
    <subcellularLocation>
        <location evidence="1">Cell membrane</location>
        <topology evidence="1">Multi-pass membrane protein</topology>
    </subcellularLocation>
</comment>
<proteinExistence type="predicted"/>
<dbReference type="InterPro" id="IPR018422">
    <property type="entry name" value="Cation/H_exchanger_CPA1"/>
</dbReference>
<evidence type="ECO:0000256" key="1">
    <source>
        <dbReference type="ARBA" id="ARBA00004651"/>
    </source>
</evidence>
<evidence type="ECO:0000256" key="3">
    <source>
        <dbReference type="ARBA" id="ARBA00022475"/>
    </source>
</evidence>
<feature type="transmembrane region" description="Helical" evidence="10">
    <location>
        <begin position="373"/>
        <end position="396"/>
    </location>
</feature>
<dbReference type="GO" id="GO:0098719">
    <property type="term" value="P:sodium ion import across plasma membrane"/>
    <property type="evidence" value="ECO:0007669"/>
    <property type="project" value="TreeGrafter"/>
</dbReference>
<organism evidence="12 13">
    <name type="scientific">Allocatelliglobosispora scoriae</name>
    <dbReference type="NCBI Taxonomy" id="643052"/>
    <lineage>
        <taxon>Bacteria</taxon>
        <taxon>Bacillati</taxon>
        <taxon>Actinomycetota</taxon>
        <taxon>Actinomycetes</taxon>
        <taxon>Micromonosporales</taxon>
        <taxon>Micromonosporaceae</taxon>
        <taxon>Allocatelliglobosispora</taxon>
    </lineage>
</organism>
<evidence type="ECO:0000259" key="11">
    <source>
        <dbReference type="Pfam" id="PF00999"/>
    </source>
</evidence>
<feature type="transmembrane region" description="Helical" evidence="10">
    <location>
        <begin position="29"/>
        <end position="48"/>
    </location>
</feature>
<keyword evidence="7" id="KW-0406">Ion transport</keyword>
<protein>
    <submittedName>
        <fullName evidence="12">CPA1 family monovalent cation:H+ antiporter</fullName>
    </submittedName>
</protein>
<evidence type="ECO:0000256" key="2">
    <source>
        <dbReference type="ARBA" id="ARBA00022448"/>
    </source>
</evidence>
<feature type="transmembrane region" description="Helical" evidence="10">
    <location>
        <begin position="83"/>
        <end position="106"/>
    </location>
</feature>
<dbReference type="GO" id="GO:0015385">
    <property type="term" value="F:sodium:proton antiporter activity"/>
    <property type="evidence" value="ECO:0007669"/>
    <property type="project" value="InterPro"/>
</dbReference>
<keyword evidence="9" id="KW-0739">Sodium transport</keyword>
<feature type="transmembrane region" description="Helical" evidence="10">
    <location>
        <begin position="234"/>
        <end position="254"/>
    </location>
</feature>
<keyword evidence="6" id="KW-0915">Sodium</keyword>
<comment type="caution">
    <text evidence="12">The sequence shown here is derived from an EMBL/GenBank/DDBJ whole genome shotgun (WGS) entry which is preliminary data.</text>
</comment>
<dbReference type="Pfam" id="PF00999">
    <property type="entry name" value="Na_H_Exchanger"/>
    <property type="match status" value="1"/>
</dbReference>
<accession>A0A841BWZ3</accession>
<keyword evidence="3" id="KW-1003">Cell membrane</keyword>
<dbReference type="GO" id="GO:0051453">
    <property type="term" value="P:regulation of intracellular pH"/>
    <property type="evidence" value="ECO:0007669"/>
    <property type="project" value="TreeGrafter"/>
</dbReference>
<evidence type="ECO:0000313" key="13">
    <source>
        <dbReference type="Proteomes" id="UP000587527"/>
    </source>
</evidence>
<dbReference type="RefSeq" id="WP_184839179.1">
    <property type="nucleotide sequence ID" value="NZ_JACHMN010000002.1"/>
</dbReference>
<dbReference type="PANTHER" id="PTHR10110">
    <property type="entry name" value="SODIUM/HYDROGEN EXCHANGER"/>
    <property type="match status" value="1"/>
</dbReference>
<evidence type="ECO:0000256" key="4">
    <source>
        <dbReference type="ARBA" id="ARBA00022692"/>
    </source>
</evidence>
<gene>
    <name evidence="12" type="ORF">F4553_004629</name>
</gene>
<feature type="transmembrane region" description="Helical" evidence="10">
    <location>
        <begin position="183"/>
        <end position="201"/>
    </location>
</feature>
<feature type="transmembrane region" description="Helical" evidence="10">
    <location>
        <begin position="6"/>
        <end position="22"/>
    </location>
</feature>
<evidence type="ECO:0000256" key="8">
    <source>
        <dbReference type="ARBA" id="ARBA00023136"/>
    </source>
</evidence>
<feature type="transmembrane region" description="Helical" evidence="10">
    <location>
        <begin position="304"/>
        <end position="326"/>
    </location>
</feature>
<feature type="domain" description="Cation/H+ exchanger transmembrane" evidence="11">
    <location>
        <begin position="13"/>
        <end position="397"/>
    </location>
</feature>
<keyword evidence="5 10" id="KW-1133">Transmembrane helix</keyword>
<keyword evidence="2" id="KW-0813">Transport</keyword>
<dbReference type="InterPro" id="IPR006153">
    <property type="entry name" value="Cation/H_exchanger_TM"/>
</dbReference>
<sequence>MNRIELLFLAVGALVVAMPLASRLNLPYPVLLTIVGIGVALIPGVPPIELDPDLILPVLLPPLLWTAASRTSWTHLKANMRPILALAVALVIVSAFAAAALITRLIPGVPWPLAFAVGAAMAPPDPVAATSVAGRLGLPHRMVSVIEGEGLGNDATALTLFNTGLASAAVGGTISWVAAAEELVVSSIGGVAIGLLVALIARKVLDWVTDATLAGAFSVVLPFGAYAAADAVGASGVLAVLATAMAVAAVRFQVLDAEARLVGRAFWEILDLLLTAFAFILIGLELRPIVQHANGSIKTSITAGIAVCALLIGVRLAWLLGAGLLADNLRLTSRPTPANWREALVLGWGGMRGVVTIAAALSLPTNLPHRAELILVTFVVVMGTLVLPGITLPWLVKVLKVGGIDRDAAQREIAVRVTEAMVSRLDELRDENEISAEVAAAWRERARNLVAALSPGGEADPRLADNVKRMRRHREVSGELFAAAQAEALRLREDRDFDPGAVDAVLGYLDRRLLVH</sequence>
<reference evidence="12 13" key="1">
    <citation type="submission" date="2020-08" db="EMBL/GenBank/DDBJ databases">
        <title>Sequencing the genomes of 1000 actinobacteria strains.</title>
        <authorList>
            <person name="Klenk H.-P."/>
        </authorList>
    </citation>
    <scope>NUCLEOTIDE SEQUENCE [LARGE SCALE GENOMIC DNA]</scope>
    <source>
        <strain evidence="12 13">DSM 45362</strain>
    </source>
</reference>